<evidence type="ECO:0000256" key="1">
    <source>
        <dbReference type="SAM" id="SignalP"/>
    </source>
</evidence>
<dbReference type="EMBL" id="OU893337">
    <property type="protein sequence ID" value="CAG9794191.1"/>
    <property type="molecule type" value="Genomic_DNA"/>
</dbReference>
<evidence type="ECO:0000313" key="3">
    <source>
        <dbReference type="Proteomes" id="UP001153714"/>
    </source>
</evidence>
<protein>
    <submittedName>
        <fullName evidence="2">Uncharacterized protein</fullName>
    </submittedName>
</protein>
<organism evidence="2 3">
    <name type="scientific">Diatraea saccharalis</name>
    <name type="common">sugarcane borer</name>
    <dbReference type="NCBI Taxonomy" id="40085"/>
    <lineage>
        <taxon>Eukaryota</taxon>
        <taxon>Metazoa</taxon>
        <taxon>Ecdysozoa</taxon>
        <taxon>Arthropoda</taxon>
        <taxon>Hexapoda</taxon>
        <taxon>Insecta</taxon>
        <taxon>Pterygota</taxon>
        <taxon>Neoptera</taxon>
        <taxon>Endopterygota</taxon>
        <taxon>Lepidoptera</taxon>
        <taxon>Glossata</taxon>
        <taxon>Ditrysia</taxon>
        <taxon>Pyraloidea</taxon>
        <taxon>Crambidae</taxon>
        <taxon>Crambinae</taxon>
        <taxon>Diatraea</taxon>
    </lineage>
</organism>
<dbReference type="AlphaFoldDB" id="A0A9N9WIJ2"/>
<keyword evidence="3" id="KW-1185">Reference proteome</keyword>
<reference evidence="2" key="2">
    <citation type="submission" date="2022-10" db="EMBL/GenBank/DDBJ databases">
        <authorList>
            <consortium name="ENA_rothamsted_submissions"/>
            <consortium name="culmorum"/>
            <person name="King R."/>
        </authorList>
    </citation>
    <scope>NUCLEOTIDE SEQUENCE</scope>
</reference>
<feature type="chain" id="PRO_5040266447" evidence="1">
    <location>
        <begin position="22"/>
        <end position="431"/>
    </location>
</feature>
<proteinExistence type="predicted"/>
<sequence>MAIRQLLFLLINYVCAKNALAQIVPYNTNGCCQRPPGNQNQMINLQQPVPTNFIQNTPINLPITQRPANELTIISNLPVINKAPNNVQIISQVNRLPAYNLAPVNTPPNLNNILNFNQISGQPYNNIPIGTNLPIGLINSLPLNNQVLSSNVQPVNQYNYLRNNNPSVPIISQLNNLPLNNLPISAPVVSQLNGLQIGNLPIIDTLLLANLLNINTLPTPNPQPINRVLFNNMPVSNLPVLNNVPSYNTIPIVNNNIPFSNTQPINANLILSNLPIRNNLPVISNQPPNILPNQYQNLNRLALVNALPKSINPNLANSNFLGNTNVVIGQPNNIVPSLPIANNPQYIRNIPNPQVSIQNLPVANDCGCRKSASSMLVEKEIGNSLNEPVVSLNGLQLGGLGGLGVLPLYKGLPVIGMTESIVNLDSCNCSN</sequence>
<reference evidence="2" key="1">
    <citation type="submission" date="2021-12" db="EMBL/GenBank/DDBJ databases">
        <authorList>
            <person name="King R."/>
        </authorList>
    </citation>
    <scope>NUCLEOTIDE SEQUENCE</scope>
</reference>
<accession>A0A9N9WIJ2</accession>
<gene>
    <name evidence="2" type="ORF">DIATSA_LOCUS11585</name>
</gene>
<evidence type="ECO:0000313" key="2">
    <source>
        <dbReference type="EMBL" id="CAG9794191.1"/>
    </source>
</evidence>
<feature type="signal peptide" evidence="1">
    <location>
        <begin position="1"/>
        <end position="21"/>
    </location>
</feature>
<keyword evidence="1" id="KW-0732">Signal</keyword>
<dbReference type="Proteomes" id="UP001153714">
    <property type="component" value="Chromosome 6"/>
</dbReference>
<dbReference type="OrthoDB" id="7476058at2759"/>
<name>A0A9N9WIJ2_9NEOP</name>